<evidence type="ECO:0000313" key="1">
    <source>
        <dbReference type="EMBL" id="KAG5576335.1"/>
    </source>
</evidence>
<evidence type="ECO:0000313" key="2">
    <source>
        <dbReference type="Proteomes" id="UP000824120"/>
    </source>
</evidence>
<accession>A0A9J5WM90</accession>
<organism evidence="1 2">
    <name type="scientific">Solanum commersonii</name>
    <name type="common">Commerson's wild potato</name>
    <name type="synonym">Commerson's nightshade</name>
    <dbReference type="NCBI Taxonomy" id="4109"/>
    <lineage>
        <taxon>Eukaryota</taxon>
        <taxon>Viridiplantae</taxon>
        <taxon>Streptophyta</taxon>
        <taxon>Embryophyta</taxon>
        <taxon>Tracheophyta</taxon>
        <taxon>Spermatophyta</taxon>
        <taxon>Magnoliopsida</taxon>
        <taxon>eudicotyledons</taxon>
        <taxon>Gunneridae</taxon>
        <taxon>Pentapetalae</taxon>
        <taxon>asterids</taxon>
        <taxon>lamiids</taxon>
        <taxon>Solanales</taxon>
        <taxon>Solanaceae</taxon>
        <taxon>Solanoideae</taxon>
        <taxon>Solaneae</taxon>
        <taxon>Solanum</taxon>
    </lineage>
</organism>
<sequence length="124" mass="14467">MSFLLKFFVDVHQQLSCGVGWSRWGNLTIFMVKCSPKWLNPLFYQFSFAIVNGSFGHPDFRRHFCQNFSWTFDKTLDLESVGPDGKAAPFSSFNDPRSRFLTSFLLKFFLEVRQDLRYGAGWSL</sequence>
<protein>
    <submittedName>
        <fullName evidence="1">Uncharacterized protein</fullName>
    </submittedName>
</protein>
<dbReference type="AlphaFoldDB" id="A0A9J5WM90"/>
<name>A0A9J5WM90_SOLCO</name>
<keyword evidence="2" id="KW-1185">Reference proteome</keyword>
<dbReference type="Proteomes" id="UP000824120">
    <property type="component" value="Chromosome 11"/>
</dbReference>
<dbReference type="EMBL" id="JACXVP010000011">
    <property type="protein sequence ID" value="KAG5576335.1"/>
    <property type="molecule type" value="Genomic_DNA"/>
</dbReference>
<comment type="caution">
    <text evidence="1">The sequence shown here is derived from an EMBL/GenBank/DDBJ whole genome shotgun (WGS) entry which is preliminary data.</text>
</comment>
<reference evidence="1 2" key="1">
    <citation type="submission" date="2020-09" db="EMBL/GenBank/DDBJ databases">
        <title>De no assembly of potato wild relative species, Solanum commersonii.</title>
        <authorList>
            <person name="Cho K."/>
        </authorList>
    </citation>
    <scope>NUCLEOTIDE SEQUENCE [LARGE SCALE GENOMIC DNA]</scope>
    <source>
        <strain evidence="1">LZ3.2</strain>
        <tissue evidence="1">Leaf</tissue>
    </source>
</reference>
<proteinExistence type="predicted"/>
<gene>
    <name evidence="1" type="ORF">H5410_056469</name>
</gene>